<reference evidence="1 2" key="1">
    <citation type="journal article" date="2002" name="Proc. Natl. Acad. Sci. U.S.A.">
        <title>The complete genome sequence of Chlorobium tepidum TLS, a photosynthetic, anaerobic, green-sulfur bacterium.</title>
        <authorList>
            <person name="Eisen J.A."/>
            <person name="Nelson K.E."/>
            <person name="Paulsen I.T."/>
            <person name="Heidelberg J.F."/>
            <person name="Wu M."/>
            <person name="Dodson R.J."/>
            <person name="Deboy R."/>
            <person name="Gwinn M.L."/>
            <person name="Nelson W.C."/>
            <person name="Haft D.H."/>
            <person name="Hickey E.K."/>
            <person name="Peterson J.D."/>
            <person name="Durkin A.S."/>
            <person name="Kolonay J.L."/>
            <person name="Yang F."/>
            <person name="Holt I."/>
            <person name="Umayam L.A."/>
            <person name="Mason T."/>
            <person name="Brenner M."/>
            <person name="Shea T.P."/>
            <person name="Parksey D."/>
            <person name="Nierman W.C."/>
            <person name="Feldblyum T.V."/>
            <person name="Hansen C.L."/>
            <person name="Craven M.B."/>
            <person name="Radune D."/>
            <person name="Vamathevan J."/>
            <person name="Khouri H."/>
            <person name="White O."/>
            <person name="Gruber T.M."/>
            <person name="Ketchum K.A."/>
            <person name="Venter J.C."/>
            <person name="Tettelin H."/>
            <person name="Bryant D.A."/>
            <person name="Fraser C.M."/>
        </authorList>
    </citation>
    <scope>NUCLEOTIDE SEQUENCE [LARGE SCALE GENOMIC DNA]</scope>
    <source>
        <strain evidence="2">ATCC 49652 / DSM 12025 / NBRC 103806 / TLS</strain>
    </source>
</reference>
<accession>Q8KCF4</accession>
<sequence length="31" mass="3618">MPEWQNLFTCRKREAVGNVEADKPLIKLFSP</sequence>
<dbReference type="EMBL" id="AE006470">
    <property type="protein sequence ID" value="AAM72695.1"/>
    <property type="molecule type" value="Genomic_DNA"/>
</dbReference>
<dbReference type="Proteomes" id="UP000001007">
    <property type="component" value="Chromosome"/>
</dbReference>
<keyword evidence="2" id="KW-1185">Reference proteome</keyword>
<gene>
    <name evidence="1" type="ordered locus">CT1468</name>
</gene>
<protein>
    <submittedName>
        <fullName evidence="1">Uncharacterized protein</fullName>
    </submittedName>
</protein>
<dbReference type="AlphaFoldDB" id="Q8KCF4"/>
<dbReference type="EnsemblBacteria" id="AAM72695">
    <property type="protein sequence ID" value="AAM72695"/>
    <property type="gene ID" value="CT1468"/>
</dbReference>
<dbReference type="HOGENOM" id="CLU_3395788_0_0_10"/>
<dbReference type="KEGG" id="cte:CT1468"/>
<dbReference type="STRING" id="194439.CT1468"/>
<evidence type="ECO:0000313" key="1">
    <source>
        <dbReference type="EMBL" id="AAM72695.1"/>
    </source>
</evidence>
<proteinExistence type="predicted"/>
<evidence type="ECO:0000313" key="2">
    <source>
        <dbReference type="Proteomes" id="UP000001007"/>
    </source>
</evidence>
<name>Q8KCF4_CHLTE</name>
<organism evidence="1 2">
    <name type="scientific">Chlorobaculum tepidum (strain ATCC 49652 / DSM 12025 / NBRC 103806 / TLS)</name>
    <name type="common">Chlorobium tepidum</name>
    <dbReference type="NCBI Taxonomy" id="194439"/>
    <lineage>
        <taxon>Bacteria</taxon>
        <taxon>Pseudomonadati</taxon>
        <taxon>Chlorobiota</taxon>
        <taxon>Chlorobiia</taxon>
        <taxon>Chlorobiales</taxon>
        <taxon>Chlorobiaceae</taxon>
        <taxon>Chlorobaculum</taxon>
    </lineage>
</organism>